<accession>A0ABV5SDT9</accession>
<sequence length="77" mass="8801">MEIIRTTADVITVNLGPKDALAIKNALNEVCNGIHLDDWDFRLRMGVDRDQAQVMLRTIYDSITVMEEQRLGKGKQR</sequence>
<keyword evidence="2" id="KW-1185">Reference proteome</keyword>
<protein>
    <submittedName>
        <fullName evidence="1">Uncharacterized protein</fullName>
    </submittedName>
</protein>
<name>A0ABV5SDT9_9ACTN</name>
<evidence type="ECO:0000313" key="2">
    <source>
        <dbReference type="Proteomes" id="UP001589532"/>
    </source>
</evidence>
<dbReference type="RefSeq" id="WP_344999226.1">
    <property type="nucleotide sequence ID" value="NZ_BAAAXV010000009.1"/>
</dbReference>
<dbReference type="EMBL" id="JBHMBW010000063">
    <property type="protein sequence ID" value="MFB9629734.1"/>
    <property type="molecule type" value="Genomic_DNA"/>
</dbReference>
<gene>
    <name evidence="1" type="ORF">ACFFSA_42245</name>
</gene>
<reference evidence="1 2" key="1">
    <citation type="submission" date="2024-09" db="EMBL/GenBank/DDBJ databases">
        <authorList>
            <person name="Sun Q."/>
            <person name="Mori K."/>
        </authorList>
    </citation>
    <scope>NUCLEOTIDE SEQUENCE [LARGE SCALE GENOMIC DNA]</scope>
    <source>
        <strain evidence="1 2">JCM 3143</strain>
    </source>
</reference>
<comment type="caution">
    <text evidence="1">The sequence shown here is derived from an EMBL/GenBank/DDBJ whole genome shotgun (WGS) entry which is preliminary data.</text>
</comment>
<evidence type="ECO:0000313" key="1">
    <source>
        <dbReference type="EMBL" id="MFB9629734.1"/>
    </source>
</evidence>
<proteinExistence type="predicted"/>
<organism evidence="1 2">
    <name type="scientific">Nonomuraea helvata</name>
    <dbReference type="NCBI Taxonomy" id="37484"/>
    <lineage>
        <taxon>Bacteria</taxon>
        <taxon>Bacillati</taxon>
        <taxon>Actinomycetota</taxon>
        <taxon>Actinomycetes</taxon>
        <taxon>Streptosporangiales</taxon>
        <taxon>Streptosporangiaceae</taxon>
        <taxon>Nonomuraea</taxon>
    </lineage>
</organism>
<dbReference type="Proteomes" id="UP001589532">
    <property type="component" value="Unassembled WGS sequence"/>
</dbReference>